<protein>
    <submittedName>
        <fullName evidence="1">Uncharacterized protein</fullName>
    </submittedName>
</protein>
<reference evidence="1 2" key="1">
    <citation type="submission" date="2017-03" db="EMBL/GenBank/DDBJ databases">
        <title>Genome Survey of Euroglyphus maynei.</title>
        <authorList>
            <person name="Arlian L.G."/>
            <person name="Morgan M.S."/>
            <person name="Rider S.D."/>
        </authorList>
    </citation>
    <scope>NUCLEOTIDE SEQUENCE [LARGE SCALE GENOMIC DNA]</scope>
    <source>
        <strain evidence="1">Arlian Lab</strain>
        <tissue evidence="1">Whole body</tissue>
    </source>
</reference>
<organism evidence="1 2">
    <name type="scientific">Euroglyphus maynei</name>
    <name type="common">Mayne's house dust mite</name>
    <dbReference type="NCBI Taxonomy" id="6958"/>
    <lineage>
        <taxon>Eukaryota</taxon>
        <taxon>Metazoa</taxon>
        <taxon>Ecdysozoa</taxon>
        <taxon>Arthropoda</taxon>
        <taxon>Chelicerata</taxon>
        <taxon>Arachnida</taxon>
        <taxon>Acari</taxon>
        <taxon>Acariformes</taxon>
        <taxon>Sarcoptiformes</taxon>
        <taxon>Astigmata</taxon>
        <taxon>Psoroptidia</taxon>
        <taxon>Analgoidea</taxon>
        <taxon>Pyroglyphidae</taxon>
        <taxon>Pyroglyphinae</taxon>
        <taxon>Euroglyphus</taxon>
    </lineage>
</organism>
<accession>A0A1Y3AUN8</accession>
<name>A0A1Y3AUN8_EURMA</name>
<keyword evidence="2" id="KW-1185">Reference proteome</keyword>
<evidence type="ECO:0000313" key="2">
    <source>
        <dbReference type="Proteomes" id="UP000194236"/>
    </source>
</evidence>
<gene>
    <name evidence="1" type="ORF">BLA29_003497</name>
</gene>
<comment type="caution">
    <text evidence="1">The sequence shown here is derived from an EMBL/GenBank/DDBJ whole genome shotgun (WGS) entry which is preliminary data.</text>
</comment>
<evidence type="ECO:0000313" key="1">
    <source>
        <dbReference type="EMBL" id="OTF71373.1"/>
    </source>
</evidence>
<dbReference type="Proteomes" id="UP000194236">
    <property type="component" value="Unassembled WGS sequence"/>
</dbReference>
<dbReference type="EMBL" id="MUJZ01061416">
    <property type="protein sequence ID" value="OTF71373.1"/>
    <property type="molecule type" value="Genomic_DNA"/>
</dbReference>
<proteinExistence type="predicted"/>
<sequence length="84" mass="9890">MSSKTTNKQAALDFQQTLIFFPKNQPNNQMYGQYKEDLGRFARTHAQKLIDGKLQKRRERKILPEKYQRKLNGYIITCVTNTPV</sequence>
<dbReference type="AlphaFoldDB" id="A0A1Y3AUN8"/>